<evidence type="ECO:0000256" key="4">
    <source>
        <dbReference type="ARBA" id="ARBA00023139"/>
    </source>
</evidence>
<accession>A0ABS4J925</accession>
<evidence type="ECO:0000256" key="3">
    <source>
        <dbReference type="ARBA" id="ARBA00023136"/>
    </source>
</evidence>
<organism evidence="8 9">
    <name type="scientific">Paenibacillus eucommiae</name>
    <dbReference type="NCBI Taxonomy" id="1355755"/>
    <lineage>
        <taxon>Bacteria</taxon>
        <taxon>Bacillati</taxon>
        <taxon>Bacillota</taxon>
        <taxon>Bacilli</taxon>
        <taxon>Bacillales</taxon>
        <taxon>Paenibacillaceae</taxon>
        <taxon>Paenibacillus</taxon>
    </lineage>
</organism>
<evidence type="ECO:0000256" key="6">
    <source>
        <dbReference type="SAM" id="MobiDB-lite"/>
    </source>
</evidence>
<evidence type="ECO:0000256" key="7">
    <source>
        <dbReference type="SAM" id="SignalP"/>
    </source>
</evidence>
<dbReference type="Gene3D" id="3.40.190.10">
    <property type="entry name" value="Periplasmic binding protein-like II"/>
    <property type="match status" value="2"/>
</dbReference>
<feature type="compositionally biased region" description="Polar residues" evidence="6">
    <location>
        <begin position="29"/>
        <end position="49"/>
    </location>
</feature>
<gene>
    <name evidence="8" type="ORF">J2Z66_007403</name>
</gene>
<proteinExistence type="predicted"/>
<dbReference type="RefSeq" id="WP_245376095.1">
    <property type="nucleotide sequence ID" value="NZ_JAGGLB010000038.1"/>
</dbReference>
<feature type="chain" id="PRO_5046505673" evidence="7">
    <location>
        <begin position="31"/>
        <end position="552"/>
    </location>
</feature>
<keyword evidence="9" id="KW-1185">Reference proteome</keyword>
<dbReference type="SUPFAM" id="SSF53850">
    <property type="entry name" value="Periplasmic binding protein-like II"/>
    <property type="match status" value="1"/>
</dbReference>
<reference evidence="8 9" key="1">
    <citation type="submission" date="2021-03" db="EMBL/GenBank/DDBJ databases">
        <title>Genomic Encyclopedia of Type Strains, Phase IV (KMG-IV): sequencing the most valuable type-strain genomes for metagenomic binning, comparative biology and taxonomic classification.</title>
        <authorList>
            <person name="Goeker M."/>
        </authorList>
    </citation>
    <scope>NUCLEOTIDE SEQUENCE [LARGE SCALE GENOMIC DNA]</scope>
    <source>
        <strain evidence="8 9">DSM 26048</strain>
    </source>
</reference>
<feature type="signal peptide" evidence="7">
    <location>
        <begin position="1"/>
        <end position="30"/>
    </location>
</feature>
<dbReference type="InterPro" id="IPR050490">
    <property type="entry name" value="Bact_solute-bd_prot1"/>
</dbReference>
<evidence type="ECO:0000256" key="5">
    <source>
        <dbReference type="ARBA" id="ARBA00023288"/>
    </source>
</evidence>
<dbReference type="PANTHER" id="PTHR43649">
    <property type="entry name" value="ARABINOSE-BINDING PROTEIN-RELATED"/>
    <property type="match status" value="1"/>
</dbReference>
<dbReference type="PANTHER" id="PTHR43649:SF33">
    <property type="entry name" value="POLYGALACTURONAN_RHAMNOGALACTURONAN-BINDING PROTEIN YTCQ"/>
    <property type="match status" value="1"/>
</dbReference>
<dbReference type="EMBL" id="JAGGLB010000038">
    <property type="protein sequence ID" value="MBP1995761.1"/>
    <property type="molecule type" value="Genomic_DNA"/>
</dbReference>
<protein>
    <submittedName>
        <fullName evidence="8">Aldouronate transport system substrate-binding protein</fullName>
    </submittedName>
</protein>
<dbReference type="Pfam" id="PF01547">
    <property type="entry name" value="SBP_bac_1"/>
    <property type="match status" value="1"/>
</dbReference>
<comment type="caution">
    <text evidence="8">The sequence shown here is derived from an EMBL/GenBank/DDBJ whole genome shotgun (WGS) entry which is preliminary data.</text>
</comment>
<evidence type="ECO:0000256" key="1">
    <source>
        <dbReference type="ARBA" id="ARBA00022475"/>
    </source>
</evidence>
<keyword evidence="2 7" id="KW-0732">Signal</keyword>
<keyword evidence="5" id="KW-0449">Lipoprotein</keyword>
<feature type="region of interest" description="Disordered" evidence="6">
    <location>
        <begin position="29"/>
        <end position="65"/>
    </location>
</feature>
<evidence type="ECO:0000313" key="9">
    <source>
        <dbReference type="Proteomes" id="UP001519287"/>
    </source>
</evidence>
<dbReference type="PROSITE" id="PS51257">
    <property type="entry name" value="PROKAR_LIPOPROTEIN"/>
    <property type="match status" value="1"/>
</dbReference>
<sequence length="552" mass="62124">MLKRKTRWKGLWLCLLAIMLLAGCSSNKNSGDQGEGAGNTNSPAVTDGSTGKAADGQQGDAAQYGDTGGLKLPLVDKPTTITWMVSSEDANVNDRMIVKEIEKRTGIKLVLQGYPFSTYQDKLKVILASGKLPDIISSLTLSEANKLGRQKALAAINEYADQLPNFSKKYIEENSWVMKSFTDDSNNLYSWPVYGVNRDVNHGFMYRKDLFDQHNIKPWENTEEFYQALKKLKAAYPDSYPYASKTKEVIFSDWAYGWGIGGTGEPYYPAVYDEANQKWKLATTQPEYKEMLDFMKKLYQEGLLDPEFLTDTPESWTAKMTTNDRSFVTFDWIGRLDMFYNQVSSANPSYDLRYGNPIGPTGHIRTLPDITIGGVNVANNGNKEAALKLLDYLISPSGSELITIGVEGETFTWGEDGKPVYPGLTDVPLVDIDVLTERYGLWIPNMYLNVDKRSVYFNYTEKEQEAQDLINKGNKYEASDPILKITDAESATISELYSSLDKSAKEFSAKYVLTDSYSEKEWQDWLKNAERIGASKYIDVYNAAQQRFNASN</sequence>
<name>A0ABS4J925_9BACL</name>
<feature type="compositionally biased region" description="Low complexity" evidence="6">
    <location>
        <begin position="51"/>
        <end position="65"/>
    </location>
</feature>
<dbReference type="Proteomes" id="UP001519287">
    <property type="component" value="Unassembled WGS sequence"/>
</dbReference>
<keyword evidence="4" id="KW-0564">Palmitate</keyword>
<keyword evidence="3" id="KW-0472">Membrane</keyword>
<keyword evidence="1" id="KW-1003">Cell membrane</keyword>
<evidence type="ECO:0000313" key="8">
    <source>
        <dbReference type="EMBL" id="MBP1995761.1"/>
    </source>
</evidence>
<dbReference type="InterPro" id="IPR006059">
    <property type="entry name" value="SBP"/>
</dbReference>
<evidence type="ECO:0000256" key="2">
    <source>
        <dbReference type="ARBA" id="ARBA00022729"/>
    </source>
</evidence>